<comment type="caution">
    <text evidence="1">The sequence shown here is derived from an EMBL/GenBank/DDBJ whole genome shotgun (WGS) entry which is preliminary data.</text>
</comment>
<dbReference type="Proteomes" id="UP000824160">
    <property type="component" value="Unassembled WGS sequence"/>
</dbReference>
<reference evidence="1" key="2">
    <citation type="journal article" date="2021" name="PeerJ">
        <title>Extensive microbial diversity within the chicken gut microbiome revealed by metagenomics and culture.</title>
        <authorList>
            <person name="Gilroy R."/>
            <person name="Ravi A."/>
            <person name="Getino M."/>
            <person name="Pursley I."/>
            <person name="Horton D.L."/>
            <person name="Alikhan N.F."/>
            <person name="Baker D."/>
            <person name="Gharbi K."/>
            <person name="Hall N."/>
            <person name="Watson M."/>
            <person name="Adriaenssens E.M."/>
            <person name="Foster-Nyarko E."/>
            <person name="Jarju S."/>
            <person name="Secka A."/>
            <person name="Antonio M."/>
            <person name="Oren A."/>
            <person name="Chaudhuri R.R."/>
            <person name="La Ragione R."/>
            <person name="Hildebrand F."/>
            <person name="Pallen M.J."/>
        </authorList>
    </citation>
    <scope>NUCLEOTIDE SEQUENCE</scope>
    <source>
        <strain evidence="1">ChiBcec7-5410</strain>
    </source>
</reference>
<dbReference type="EMBL" id="DVLW01000161">
    <property type="protein sequence ID" value="HIT94692.1"/>
    <property type="molecule type" value="Genomic_DNA"/>
</dbReference>
<accession>A0A9D1KSZ7</accession>
<sequence length="364" mass="39819">MPNRLEQLAVADELKLYAVHALPPVHSLLRRPMGCMGEAITLSALRLLIQQGIIVPQDFPCSESRLENIICRNTERALLPARWFAAIGKNTVPDDPTTASALTARIIREKCGCNPDQYLKQAGFLNGQYRPAFHPDGSTFAAGLGMTSADAAQFIAKMMQLKILSPEELPVGKYGMAAVRLQENKVAVSAGWFPDRDTLLDEITTLAENNLPLEQTDSSVFQNDGQSPKFAGKSFLPRARRRFPSVRELAGGAGSLNGTGGEIAQLSFQLDNRKAVICCIEEDGRSVLNFGFDGWITTRCPSGIYAGKAISMDDRHFCGQIINLDGISRTEIRLEWTQGGLLLETNPESETDEAFSLLFAEVEA</sequence>
<organism evidence="1 2">
    <name type="scientific">Candidatus Faecivivens stercoripullorum</name>
    <dbReference type="NCBI Taxonomy" id="2840805"/>
    <lineage>
        <taxon>Bacteria</taxon>
        <taxon>Bacillati</taxon>
        <taxon>Bacillota</taxon>
        <taxon>Clostridia</taxon>
        <taxon>Eubacteriales</taxon>
        <taxon>Oscillospiraceae</taxon>
        <taxon>Oscillospiraceae incertae sedis</taxon>
        <taxon>Candidatus Faecivivens</taxon>
    </lineage>
</organism>
<proteinExistence type="predicted"/>
<gene>
    <name evidence="1" type="ORF">IAC43_05865</name>
</gene>
<reference evidence="1" key="1">
    <citation type="submission" date="2020-10" db="EMBL/GenBank/DDBJ databases">
        <authorList>
            <person name="Gilroy R."/>
        </authorList>
    </citation>
    <scope>NUCLEOTIDE SEQUENCE</scope>
    <source>
        <strain evidence="1">ChiBcec7-5410</strain>
    </source>
</reference>
<dbReference type="AlphaFoldDB" id="A0A9D1KSZ7"/>
<evidence type="ECO:0000313" key="1">
    <source>
        <dbReference type="EMBL" id="HIT94692.1"/>
    </source>
</evidence>
<name>A0A9D1KSZ7_9FIRM</name>
<protein>
    <submittedName>
        <fullName evidence="1">Uncharacterized protein</fullName>
    </submittedName>
</protein>
<evidence type="ECO:0000313" key="2">
    <source>
        <dbReference type="Proteomes" id="UP000824160"/>
    </source>
</evidence>